<name>A0ACC1NRB6_9PEZI</name>
<reference evidence="1" key="1">
    <citation type="submission" date="2022-10" db="EMBL/GenBank/DDBJ databases">
        <title>Genome Sequence of Xylaria curta.</title>
        <authorList>
            <person name="Buettner E."/>
        </authorList>
    </citation>
    <scope>NUCLEOTIDE SEQUENCE</scope>
    <source>
        <strain evidence="1">Babe10</strain>
    </source>
</reference>
<accession>A0ACC1NRB6</accession>
<evidence type="ECO:0000313" key="2">
    <source>
        <dbReference type="Proteomes" id="UP001143856"/>
    </source>
</evidence>
<organism evidence="1 2">
    <name type="scientific">Xylaria curta</name>
    <dbReference type="NCBI Taxonomy" id="42375"/>
    <lineage>
        <taxon>Eukaryota</taxon>
        <taxon>Fungi</taxon>
        <taxon>Dikarya</taxon>
        <taxon>Ascomycota</taxon>
        <taxon>Pezizomycotina</taxon>
        <taxon>Sordariomycetes</taxon>
        <taxon>Xylariomycetidae</taxon>
        <taxon>Xylariales</taxon>
        <taxon>Xylariaceae</taxon>
        <taxon>Xylaria</taxon>
    </lineage>
</organism>
<dbReference type="EMBL" id="JAPDGR010001518">
    <property type="protein sequence ID" value="KAJ2981837.1"/>
    <property type="molecule type" value="Genomic_DNA"/>
</dbReference>
<proteinExistence type="predicted"/>
<keyword evidence="2" id="KW-1185">Reference proteome</keyword>
<evidence type="ECO:0000313" key="1">
    <source>
        <dbReference type="EMBL" id="KAJ2981837.1"/>
    </source>
</evidence>
<sequence>MYAAKQDSVRAEYSQDAIAQNNKKMMEEMQMMMMGGMPGMGAAAAGSMPTMPGMDGMPPEFQAMMQQMMASGMDPSQMDPSAMTAMFSGMQNSGGTAGQGPQNQNFGGGGAGNQGQNFGLFVSGLTPPPEYSQLTSSANLLLLRSNTGLHPRSREDMCDDDFVQPASSYDAYGSYSLPR</sequence>
<dbReference type="Proteomes" id="UP001143856">
    <property type="component" value="Unassembled WGS sequence"/>
</dbReference>
<gene>
    <name evidence="1" type="ORF">NUW58_g6588</name>
</gene>
<protein>
    <submittedName>
        <fullName evidence="1">Uncharacterized protein</fullName>
    </submittedName>
</protein>
<comment type="caution">
    <text evidence="1">The sequence shown here is derived from an EMBL/GenBank/DDBJ whole genome shotgun (WGS) entry which is preliminary data.</text>
</comment>